<comment type="caution">
    <text evidence="2">The sequence shown here is derived from an EMBL/GenBank/DDBJ whole genome shotgun (WGS) entry which is preliminary data.</text>
</comment>
<gene>
    <name evidence="2" type="ORF">DCF19_10450</name>
</gene>
<organism evidence="2 3">
    <name type="scientific">Pseudanabaena frigida</name>
    <dbReference type="NCBI Taxonomy" id="945775"/>
    <lineage>
        <taxon>Bacteria</taxon>
        <taxon>Bacillati</taxon>
        <taxon>Cyanobacteriota</taxon>
        <taxon>Cyanophyceae</taxon>
        <taxon>Pseudanabaenales</taxon>
        <taxon>Pseudanabaenaceae</taxon>
        <taxon>Pseudanabaena</taxon>
    </lineage>
</organism>
<evidence type="ECO:0000313" key="2">
    <source>
        <dbReference type="EMBL" id="PZO41149.1"/>
    </source>
</evidence>
<reference evidence="2 3" key="2">
    <citation type="submission" date="2018-06" db="EMBL/GenBank/DDBJ databases">
        <title>Metagenomic assembly of (sub)arctic Cyanobacteria and their associated microbiome from non-axenic cultures.</title>
        <authorList>
            <person name="Baurain D."/>
        </authorList>
    </citation>
    <scope>NUCLEOTIDE SEQUENCE [LARGE SCALE GENOMIC DNA]</scope>
    <source>
        <strain evidence="2">ULC066bin1</strain>
    </source>
</reference>
<sequence length="441" mass="49218">MPEPKKSWFQSIFSGGMPKQGKLPNLGNSQFNASVIAEAASASVIAEAKVTEAEIFPHSKVYITEKYPNEVAILYVQVEGDNSFKLMGGNAEIKLDVTKPFMNPNISIGNSVAGENGRLEPNDIRVDINYFSGELERNNIEILDWLNKLYEKHDRNLCLIIVDQTSYEIPWEMLELLPSKAGTKYLGALVTTVRWRQVQKNGKNGDFLTLDMKSDNKSDKCTGRLIAYANKELNLKIEQSIFEQLSVTPYNDITKFQNHLQEEDDKEYGLIYIAAHGKFGEGHQNISFGSLNDTKQQLKLSDLYFCDLKLLEKSSGIVFINTCHSARQKPHSRISSSSNYQIGFVELFLRKGARGVIGTLGAVGNEYAAKIAENLIQPCIGSSSLSVATLLRNIRFQVAADLANKDTEANRAAFIYTFMYVYYGNPMTVLRLTPSGGQTDD</sequence>
<reference evidence="2 3" key="1">
    <citation type="submission" date="2018-04" db="EMBL/GenBank/DDBJ databases">
        <authorList>
            <person name="Go L.Y."/>
            <person name="Mitchell J.A."/>
        </authorList>
    </citation>
    <scope>NUCLEOTIDE SEQUENCE [LARGE SCALE GENOMIC DNA]</scope>
    <source>
        <strain evidence="2">ULC066bin1</strain>
    </source>
</reference>
<dbReference type="EMBL" id="QBML01000012">
    <property type="protein sequence ID" value="PZO41149.1"/>
    <property type="molecule type" value="Genomic_DNA"/>
</dbReference>
<dbReference type="Pfam" id="PF12770">
    <property type="entry name" value="CHAT"/>
    <property type="match status" value="1"/>
</dbReference>
<dbReference type="AlphaFoldDB" id="A0A2W4WGT7"/>
<accession>A0A2W4WGT7</accession>
<dbReference type="InterPro" id="IPR024983">
    <property type="entry name" value="CHAT_dom"/>
</dbReference>
<proteinExistence type="predicted"/>
<evidence type="ECO:0000259" key="1">
    <source>
        <dbReference type="Pfam" id="PF12770"/>
    </source>
</evidence>
<protein>
    <recommendedName>
        <fullName evidence="1">CHAT domain-containing protein</fullName>
    </recommendedName>
</protein>
<dbReference type="Proteomes" id="UP000249467">
    <property type="component" value="Unassembled WGS sequence"/>
</dbReference>
<evidence type="ECO:0000313" key="3">
    <source>
        <dbReference type="Proteomes" id="UP000249467"/>
    </source>
</evidence>
<name>A0A2W4WGT7_9CYAN</name>
<feature type="domain" description="CHAT" evidence="1">
    <location>
        <begin position="159"/>
        <end position="398"/>
    </location>
</feature>